<comment type="caution">
    <text evidence="1">The sequence shown here is derived from an EMBL/GenBank/DDBJ whole genome shotgun (WGS) entry which is preliminary data.</text>
</comment>
<dbReference type="EMBL" id="JARK01001347">
    <property type="protein sequence ID" value="EYC25976.1"/>
    <property type="molecule type" value="Genomic_DNA"/>
</dbReference>
<evidence type="ECO:0000313" key="1">
    <source>
        <dbReference type="EMBL" id="EYC25976.1"/>
    </source>
</evidence>
<accession>A0A016VFA6</accession>
<gene>
    <name evidence="1" type="primary">Acey_s0011.g1489</name>
    <name evidence="1" type="ORF">Y032_0011g1489</name>
</gene>
<name>A0A016VFA6_9BILA</name>
<dbReference type="AlphaFoldDB" id="A0A016VFA6"/>
<protein>
    <submittedName>
        <fullName evidence="1">Uncharacterized protein</fullName>
    </submittedName>
</protein>
<dbReference type="Proteomes" id="UP000024635">
    <property type="component" value="Unassembled WGS sequence"/>
</dbReference>
<proteinExistence type="predicted"/>
<evidence type="ECO:0000313" key="2">
    <source>
        <dbReference type="Proteomes" id="UP000024635"/>
    </source>
</evidence>
<sequence>MSSVTVYFAQSRHLSMQRTVSGLAASDLRKLLQGPIKILAIQVVCSLESKPNVQHVFQVRKLEASSIARYGTKRPRITQDVGKHAPVHKGCCVHNEQRWMMLTDAYVRLSETSGEHPRQTDYVQSFENEFFYEATIDNLWGAYNII</sequence>
<organism evidence="1 2">
    <name type="scientific">Ancylostoma ceylanicum</name>
    <dbReference type="NCBI Taxonomy" id="53326"/>
    <lineage>
        <taxon>Eukaryota</taxon>
        <taxon>Metazoa</taxon>
        <taxon>Ecdysozoa</taxon>
        <taxon>Nematoda</taxon>
        <taxon>Chromadorea</taxon>
        <taxon>Rhabditida</taxon>
        <taxon>Rhabditina</taxon>
        <taxon>Rhabditomorpha</taxon>
        <taxon>Strongyloidea</taxon>
        <taxon>Ancylostomatidae</taxon>
        <taxon>Ancylostomatinae</taxon>
        <taxon>Ancylostoma</taxon>
    </lineage>
</organism>
<keyword evidence="2" id="KW-1185">Reference proteome</keyword>
<reference evidence="2" key="1">
    <citation type="journal article" date="2015" name="Nat. Genet.">
        <title>The genome and transcriptome of the zoonotic hookworm Ancylostoma ceylanicum identify infection-specific gene families.</title>
        <authorList>
            <person name="Schwarz E.M."/>
            <person name="Hu Y."/>
            <person name="Antoshechkin I."/>
            <person name="Miller M.M."/>
            <person name="Sternberg P.W."/>
            <person name="Aroian R.V."/>
        </authorList>
    </citation>
    <scope>NUCLEOTIDE SEQUENCE</scope>
    <source>
        <strain evidence="2">HY135</strain>
    </source>
</reference>